<dbReference type="SMART" id="SM00354">
    <property type="entry name" value="HTH_LACI"/>
    <property type="match status" value="1"/>
</dbReference>
<feature type="transmembrane region" description="Helical" evidence="4">
    <location>
        <begin position="65"/>
        <end position="85"/>
    </location>
</feature>
<keyword evidence="4" id="KW-1133">Transmembrane helix</keyword>
<dbReference type="InterPro" id="IPR001761">
    <property type="entry name" value="Peripla_BP/Lac1_sug-bd_dom"/>
</dbReference>
<dbReference type="PROSITE" id="PS00356">
    <property type="entry name" value="HTH_LACI_1"/>
    <property type="match status" value="1"/>
</dbReference>
<keyword evidence="4" id="KW-0472">Membrane</keyword>
<gene>
    <name evidence="6" type="primary">kdgR_1</name>
    <name evidence="6" type="ORF">LDI01_14960</name>
</gene>
<dbReference type="CDD" id="cd01392">
    <property type="entry name" value="HTH_LacI"/>
    <property type="match status" value="1"/>
</dbReference>
<dbReference type="InterPro" id="IPR000843">
    <property type="entry name" value="HTH_LacI"/>
</dbReference>
<dbReference type="Gene3D" id="3.40.50.2300">
    <property type="match status" value="2"/>
</dbReference>
<evidence type="ECO:0000256" key="1">
    <source>
        <dbReference type="ARBA" id="ARBA00023015"/>
    </source>
</evidence>
<evidence type="ECO:0000256" key="3">
    <source>
        <dbReference type="ARBA" id="ARBA00023163"/>
    </source>
</evidence>
<dbReference type="Pfam" id="PF00356">
    <property type="entry name" value="LacI"/>
    <property type="match status" value="1"/>
</dbReference>
<keyword evidence="4" id="KW-0812">Transmembrane</keyword>
<dbReference type="EMBL" id="BKAB01000020">
    <property type="protein sequence ID" value="GEP23903.1"/>
    <property type="molecule type" value="Genomic_DNA"/>
</dbReference>
<dbReference type="InterPro" id="IPR010982">
    <property type="entry name" value="Lambda_DNA-bd_dom_sf"/>
</dbReference>
<dbReference type="Gene3D" id="1.10.260.40">
    <property type="entry name" value="lambda repressor-like DNA-binding domains"/>
    <property type="match status" value="1"/>
</dbReference>
<protein>
    <submittedName>
        <fullName evidence="6">KDG operon repressor</fullName>
    </submittedName>
</protein>
<evidence type="ECO:0000256" key="4">
    <source>
        <dbReference type="SAM" id="Phobius"/>
    </source>
</evidence>
<accession>A0ABQ0XCT2</accession>
<dbReference type="InterPro" id="IPR028082">
    <property type="entry name" value="Peripla_BP_I"/>
</dbReference>
<evidence type="ECO:0000313" key="6">
    <source>
        <dbReference type="EMBL" id="GEP23903.1"/>
    </source>
</evidence>
<organism evidence="6 7">
    <name type="scientific">Lentilactobacillus diolivorans</name>
    <dbReference type="NCBI Taxonomy" id="179838"/>
    <lineage>
        <taxon>Bacteria</taxon>
        <taxon>Bacillati</taxon>
        <taxon>Bacillota</taxon>
        <taxon>Bacilli</taxon>
        <taxon>Lactobacillales</taxon>
        <taxon>Lactobacillaceae</taxon>
        <taxon>Lentilactobacillus</taxon>
    </lineage>
</organism>
<dbReference type="RefSeq" id="WP_057865138.1">
    <property type="nucleotide sequence ID" value="NZ_BKAB01000020.1"/>
</dbReference>
<dbReference type="PANTHER" id="PTHR30146">
    <property type="entry name" value="LACI-RELATED TRANSCRIPTIONAL REPRESSOR"/>
    <property type="match status" value="1"/>
</dbReference>
<keyword evidence="7" id="KW-1185">Reference proteome</keyword>
<dbReference type="SUPFAM" id="SSF53822">
    <property type="entry name" value="Periplasmic binding protein-like I"/>
    <property type="match status" value="1"/>
</dbReference>
<evidence type="ECO:0000313" key="7">
    <source>
        <dbReference type="Proteomes" id="UP000321409"/>
    </source>
</evidence>
<keyword evidence="2" id="KW-0238">DNA-binding</keyword>
<dbReference type="PANTHER" id="PTHR30146:SF154">
    <property type="entry name" value="TRANSCRIPTION REGULATOR, MEMBER OF GALR FAMILY"/>
    <property type="match status" value="1"/>
</dbReference>
<evidence type="ECO:0000256" key="2">
    <source>
        <dbReference type="ARBA" id="ARBA00023125"/>
    </source>
</evidence>
<proteinExistence type="predicted"/>
<feature type="domain" description="HTH lacI-type" evidence="5">
    <location>
        <begin position="4"/>
        <end position="59"/>
    </location>
</feature>
<name>A0ABQ0XCT2_9LACO</name>
<dbReference type="PRINTS" id="PR00036">
    <property type="entry name" value="HTHLACI"/>
</dbReference>
<evidence type="ECO:0000259" key="5">
    <source>
        <dbReference type="PROSITE" id="PS50932"/>
    </source>
</evidence>
<sequence length="335" mass="37309">MKNITISDVAKAAGVSVTTVSRFINQNYGKMSDVTKEKIETVIKQLNYRPSASARRMRTHESKMIGVIVGDISNVFSSLLFSGIYEILQPLNYSVLLLNANNSSDEEHKGINRLLEQQIDGLIIQPSQNYFQNYQFVLDANVPFVTVDRYIKDQPKFIGKVTTNNGQASEAMATELIKLGYQKMILISSSTVETSAQIPRIDGFTKVAHHNAIPIINVNVTNHTNEWIANQIRKHVTKKPQKTALVSLMGPLLFKTLSAINMLHLSFPDDIGLTSFDDWNWAQFVGNGIDLIQQDPLKMGQNAASLLLEAIKANQPRIQLPPIIIPAKRISGHSL</sequence>
<comment type="caution">
    <text evidence="6">The sequence shown here is derived from an EMBL/GenBank/DDBJ whole genome shotgun (WGS) entry which is preliminary data.</text>
</comment>
<keyword evidence="1" id="KW-0805">Transcription regulation</keyword>
<reference evidence="6 7" key="1">
    <citation type="submission" date="2019-07" db="EMBL/GenBank/DDBJ databases">
        <title>Whole genome shotgun sequence of Lactobacillus diolivorans NBRC 107869.</title>
        <authorList>
            <person name="Hosoyama A."/>
            <person name="Uohara A."/>
            <person name="Ohji S."/>
            <person name="Ichikawa N."/>
        </authorList>
    </citation>
    <scope>NUCLEOTIDE SEQUENCE [LARGE SCALE GENOMIC DNA]</scope>
    <source>
        <strain evidence="6 7">NBRC 107869</strain>
    </source>
</reference>
<keyword evidence="3" id="KW-0804">Transcription</keyword>
<dbReference type="Pfam" id="PF00532">
    <property type="entry name" value="Peripla_BP_1"/>
    <property type="match status" value="1"/>
</dbReference>
<dbReference type="SUPFAM" id="SSF47413">
    <property type="entry name" value="lambda repressor-like DNA-binding domains"/>
    <property type="match status" value="1"/>
</dbReference>
<dbReference type="PROSITE" id="PS50932">
    <property type="entry name" value="HTH_LACI_2"/>
    <property type="match status" value="1"/>
</dbReference>
<dbReference type="Proteomes" id="UP000321409">
    <property type="component" value="Unassembled WGS sequence"/>
</dbReference>